<evidence type="ECO:0000313" key="2">
    <source>
        <dbReference type="Proteomes" id="UP000240883"/>
    </source>
</evidence>
<accession>A0A2T2N5W4</accession>
<name>A0A2T2N5W4_CORCC</name>
<dbReference type="Proteomes" id="UP000240883">
    <property type="component" value="Unassembled WGS sequence"/>
</dbReference>
<evidence type="ECO:0000313" key="1">
    <source>
        <dbReference type="EMBL" id="PSN60770.1"/>
    </source>
</evidence>
<keyword evidence="2" id="KW-1185">Reference proteome</keyword>
<gene>
    <name evidence="1" type="ORF">BS50DRAFT_593506</name>
</gene>
<organism evidence="1 2">
    <name type="scientific">Corynespora cassiicola Philippines</name>
    <dbReference type="NCBI Taxonomy" id="1448308"/>
    <lineage>
        <taxon>Eukaryota</taxon>
        <taxon>Fungi</taxon>
        <taxon>Dikarya</taxon>
        <taxon>Ascomycota</taxon>
        <taxon>Pezizomycotina</taxon>
        <taxon>Dothideomycetes</taxon>
        <taxon>Pleosporomycetidae</taxon>
        <taxon>Pleosporales</taxon>
        <taxon>Corynesporascaceae</taxon>
        <taxon>Corynespora</taxon>
    </lineage>
</organism>
<dbReference type="AlphaFoldDB" id="A0A2T2N5W4"/>
<proteinExistence type="predicted"/>
<reference evidence="1 2" key="1">
    <citation type="journal article" date="2018" name="Front. Microbiol.">
        <title>Genome-Wide Analysis of Corynespora cassiicola Leaf Fall Disease Putative Effectors.</title>
        <authorList>
            <person name="Lopez D."/>
            <person name="Ribeiro S."/>
            <person name="Label P."/>
            <person name="Fumanal B."/>
            <person name="Venisse J.S."/>
            <person name="Kohler A."/>
            <person name="de Oliveira R.R."/>
            <person name="Labutti K."/>
            <person name="Lipzen A."/>
            <person name="Lail K."/>
            <person name="Bauer D."/>
            <person name="Ohm R.A."/>
            <person name="Barry K.W."/>
            <person name="Spatafora J."/>
            <person name="Grigoriev I.V."/>
            <person name="Martin F.M."/>
            <person name="Pujade-Renaud V."/>
        </authorList>
    </citation>
    <scope>NUCLEOTIDE SEQUENCE [LARGE SCALE GENOMIC DNA]</scope>
    <source>
        <strain evidence="1 2">Philippines</strain>
    </source>
</reference>
<dbReference type="EMBL" id="KZ678147">
    <property type="protein sequence ID" value="PSN60770.1"/>
    <property type="molecule type" value="Genomic_DNA"/>
</dbReference>
<sequence>MSQAMKSQRWVRPDIPQVKLRDFRVMISPIKPFDHGKPAQDLPRSTLIIKLNDPPVWIRPSVDIETIIHTEYANLPLEYATPLLKSRNSLTNNSKISTAIDSNLTEQATDLAGRNSSASFADCLSRPPSIVTTNTPPSQSHNGDYSQENLYSEEISRALEIQRLLHIPESKIYGPDARVHSDAQNYINSSVYSMNLDEELDFNSLIELEDDYLWLAMKILPVPRFPHPTCWICNQAIKKSLNWKEQYAWYFLRCRHQVHVSCFRDLTWMNNPFHKGCRDCSRLHELCRSTGEANVAARIERAQNMVLPWKKHWPAPSIQSIQKNISAASPKKI</sequence>
<protein>
    <submittedName>
        <fullName evidence="1">Uncharacterized protein</fullName>
    </submittedName>
</protein>